<comment type="caution">
    <text evidence="1">The sequence shown here is derived from an EMBL/GenBank/DDBJ whole genome shotgun (WGS) entry which is preliminary data.</text>
</comment>
<sequence>MASRTARRPLAPTLSPHPKPAITMEDWDAKAPLLNPAVRSLAPLKRAAERPLLAPHTVRRTPRFASADGSRPATPKARLPTSRSSTPGLGIRPPFGKQHALHPPAPVQRPQEFYDWLALVDRAAAHGQEAHFRAHLDELTARLAACDALAARLVDVEREVEGMLAGWRAVEAGGKSLQEACERLLEERDALLALQETIGTRLDYFAELDHATRMLNHPGESLVLQTDFLYMVERVDVCIDFLRQHRHYKEAEVYLVRFEQCMTRAMTLIKMFFVGSLRALSQDISKRLAEKDVSDTAQTHLLYTRFRSVAPQLVPLLNDLERRARAHPDALGALLAECHAAYLSTRRVLLVGRLAEQIRGLDPGRSELVELTRAGCSYIKQLCTDEFSLYRAFFRSGKEQLYQYLETLCDYLYDDLRPRILHEPRLTALCEVCTVLQALMVLDVPALGSDDEDSNDEDEPQLAMNSEHRGGLGNLQVGRLLQSVLQDAQTRLFFKAQAVIQSEIRYYQPKPEDLAYPKKLVEARGGAGVPLGEKDTVSQIFKTPSLEKRETWYPTLAKTIWVLSQLHDFVQPAIFDDLAQESVTLCRQSLLAAASTLRGLDGALFLVRHLLILKELTRNIDLAARDGGTVDPLVGMLSRTAGMLPASLVESLGMARAEDMTDAKHAIDVDLKTACETVIALIAAPATAPLRSHLETPHSAPRGASDTFAIACMRDVRAGIARLRLYLEDARTVGVLVGHVRERLEEEYAAFVEGVRGEGAMGWEEVRGVISDATGEDEGKEASGSGA</sequence>
<name>A0ACB8QCJ0_9AGAM</name>
<keyword evidence="2" id="KW-1185">Reference proteome</keyword>
<gene>
    <name evidence="1" type="ORF">K488DRAFT_56510</name>
</gene>
<proteinExistence type="predicted"/>
<protein>
    <submittedName>
        <fullName evidence="1">Sec34-like family-domain-containing protein</fullName>
    </submittedName>
</protein>
<reference evidence="1" key="2">
    <citation type="journal article" date="2022" name="New Phytol.">
        <title>Evolutionary transition to the ectomycorrhizal habit in the genomes of a hyperdiverse lineage of mushroom-forming fungi.</title>
        <authorList>
            <person name="Looney B."/>
            <person name="Miyauchi S."/>
            <person name="Morin E."/>
            <person name="Drula E."/>
            <person name="Courty P.E."/>
            <person name="Kohler A."/>
            <person name="Kuo A."/>
            <person name="LaButti K."/>
            <person name="Pangilinan J."/>
            <person name="Lipzen A."/>
            <person name="Riley R."/>
            <person name="Andreopoulos W."/>
            <person name="He G."/>
            <person name="Johnson J."/>
            <person name="Nolan M."/>
            <person name="Tritt A."/>
            <person name="Barry K.W."/>
            <person name="Grigoriev I.V."/>
            <person name="Nagy L.G."/>
            <person name="Hibbett D."/>
            <person name="Henrissat B."/>
            <person name="Matheny P.B."/>
            <person name="Labbe J."/>
            <person name="Martin F.M."/>
        </authorList>
    </citation>
    <scope>NUCLEOTIDE SEQUENCE</scope>
    <source>
        <strain evidence="1">EC-137</strain>
    </source>
</reference>
<reference evidence="1" key="1">
    <citation type="submission" date="2021-02" db="EMBL/GenBank/DDBJ databases">
        <authorList>
            <consortium name="DOE Joint Genome Institute"/>
            <person name="Ahrendt S."/>
            <person name="Looney B.P."/>
            <person name="Miyauchi S."/>
            <person name="Morin E."/>
            <person name="Drula E."/>
            <person name="Courty P.E."/>
            <person name="Chicoki N."/>
            <person name="Fauchery L."/>
            <person name="Kohler A."/>
            <person name="Kuo A."/>
            <person name="Labutti K."/>
            <person name="Pangilinan J."/>
            <person name="Lipzen A."/>
            <person name="Riley R."/>
            <person name="Andreopoulos W."/>
            <person name="He G."/>
            <person name="Johnson J."/>
            <person name="Barry K.W."/>
            <person name="Grigoriev I.V."/>
            <person name="Nagy L."/>
            <person name="Hibbett D."/>
            <person name="Henrissat B."/>
            <person name="Matheny P.B."/>
            <person name="Labbe J."/>
            <person name="Martin F."/>
        </authorList>
    </citation>
    <scope>NUCLEOTIDE SEQUENCE</scope>
    <source>
        <strain evidence="1">EC-137</strain>
    </source>
</reference>
<evidence type="ECO:0000313" key="2">
    <source>
        <dbReference type="Proteomes" id="UP000814128"/>
    </source>
</evidence>
<dbReference type="Proteomes" id="UP000814128">
    <property type="component" value="Unassembled WGS sequence"/>
</dbReference>
<organism evidence="1 2">
    <name type="scientific">Vararia minispora EC-137</name>
    <dbReference type="NCBI Taxonomy" id="1314806"/>
    <lineage>
        <taxon>Eukaryota</taxon>
        <taxon>Fungi</taxon>
        <taxon>Dikarya</taxon>
        <taxon>Basidiomycota</taxon>
        <taxon>Agaricomycotina</taxon>
        <taxon>Agaricomycetes</taxon>
        <taxon>Russulales</taxon>
        <taxon>Lachnocladiaceae</taxon>
        <taxon>Vararia</taxon>
    </lineage>
</organism>
<accession>A0ACB8QCJ0</accession>
<dbReference type="EMBL" id="MU273680">
    <property type="protein sequence ID" value="KAI0029372.1"/>
    <property type="molecule type" value="Genomic_DNA"/>
</dbReference>
<evidence type="ECO:0000313" key="1">
    <source>
        <dbReference type="EMBL" id="KAI0029372.1"/>
    </source>
</evidence>